<dbReference type="Gene3D" id="2.30.110.10">
    <property type="entry name" value="Electron Transport, Fmn-binding Protein, Chain A"/>
    <property type="match status" value="1"/>
</dbReference>
<sequence length="197" mass="21860">MCDECDPALSMDLRLWNAEPRVVRRCAFRLVFFSSGVRMEHTVIPAPMGSFARRRPSSGRRSTAPVGRPVTVDPPRLDDRMVGFIRRQEMVFVSVAGGPRTSRSGPSGFLRVPSRRLLSWPEFGHSRPSVAGQVRLLFLDLFAERTGLHVTGRASVVPYGPLQLCGSSSVSSPGPRPEFWVRVRVDQAWFADQGPLA</sequence>
<gene>
    <name evidence="2" type="ORF">DFJ67_2173</name>
</gene>
<dbReference type="InterPro" id="IPR012349">
    <property type="entry name" value="Split_barrel_FMN-bd"/>
</dbReference>
<proteinExistence type="predicted"/>
<dbReference type="EMBL" id="QUMQ01000001">
    <property type="protein sequence ID" value="REF96198.1"/>
    <property type="molecule type" value="Genomic_DNA"/>
</dbReference>
<protein>
    <submittedName>
        <fullName evidence="2">Uncharacterized protein</fullName>
    </submittedName>
</protein>
<keyword evidence="3" id="KW-1185">Reference proteome</keyword>
<reference evidence="2 3" key="1">
    <citation type="submission" date="2018-08" db="EMBL/GenBank/DDBJ databases">
        <title>Sequencing the genomes of 1000 actinobacteria strains.</title>
        <authorList>
            <person name="Klenk H.-P."/>
        </authorList>
    </citation>
    <scope>NUCLEOTIDE SEQUENCE [LARGE SCALE GENOMIC DNA]</scope>
    <source>
        <strain evidence="2 3">DSM 44099</strain>
    </source>
</reference>
<dbReference type="Proteomes" id="UP000256913">
    <property type="component" value="Unassembled WGS sequence"/>
</dbReference>
<name>A0A3D9ZFI9_9ACTN</name>
<accession>A0A3D9ZFI9</accession>
<dbReference type="AlphaFoldDB" id="A0A3D9ZFI9"/>
<evidence type="ECO:0000313" key="3">
    <source>
        <dbReference type="Proteomes" id="UP000256913"/>
    </source>
</evidence>
<evidence type="ECO:0000313" key="2">
    <source>
        <dbReference type="EMBL" id="REF96198.1"/>
    </source>
</evidence>
<comment type="caution">
    <text evidence="2">The sequence shown here is derived from an EMBL/GenBank/DDBJ whole genome shotgun (WGS) entry which is preliminary data.</text>
</comment>
<feature type="region of interest" description="Disordered" evidence="1">
    <location>
        <begin position="50"/>
        <end position="72"/>
    </location>
</feature>
<organism evidence="2 3">
    <name type="scientific">Asanoa ferruginea</name>
    <dbReference type="NCBI Taxonomy" id="53367"/>
    <lineage>
        <taxon>Bacteria</taxon>
        <taxon>Bacillati</taxon>
        <taxon>Actinomycetota</taxon>
        <taxon>Actinomycetes</taxon>
        <taxon>Micromonosporales</taxon>
        <taxon>Micromonosporaceae</taxon>
        <taxon>Asanoa</taxon>
    </lineage>
</organism>
<evidence type="ECO:0000256" key="1">
    <source>
        <dbReference type="SAM" id="MobiDB-lite"/>
    </source>
</evidence>